<organism evidence="1 2">
    <name type="scientific">Rotaria magnacalcarata</name>
    <dbReference type="NCBI Taxonomy" id="392030"/>
    <lineage>
        <taxon>Eukaryota</taxon>
        <taxon>Metazoa</taxon>
        <taxon>Spiralia</taxon>
        <taxon>Gnathifera</taxon>
        <taxon>Rotifera</taxon>
        <taxon>Eurotatoria</taxon>
        <taxon>Bdelloidea</taxon>
        <taxon>Philodinida</taxon>
        <taxon>Philodinidae</taxon>
        <taxon>Rotaria</taxon>
    </lineage>
</organism>
<dbReference type="Proteomes" id="UP000681720">
    <property type="component" value="Unassembled WGS sequence"/>
</dbReference>
<gene>
    <name evidence="1" type="ORF">GIL414_LOCUS33302</name>
</gene>
<evidence type="ECO:0000313" key="1">
    <source>
        <dbReference type="EMBL" id="CAF4470210.1"/>
    </source>
</evidence>
<comment type="caution">
    <text evidence="1">The sequence shown here is derived from an EMBL/GenBank/DDBJ whole genome shotgun (WGS) entry which is preliminary data.</text>
</comment>
<proteinExistence type="predicted"/>
<name>A0A8S2WYT9_9BILA</name>
<dbReference type="EMBL" id="CAJOBJ010073388">
    <property type="protein sequence ID" value="CAF4470210.1"/>
    <property type="molecule type" value="Genomic_DNA"/>
</dbReference>
<evidence type="ECO:0000313" key="2">
    <source>
        <dbReference type="Proteomes" id="UP000681720"/>
    </source>
</evidence>
<accession>A0A8S2WYT9</accession>
<protein>
    <submittedName>
        <fullName evidence="1">Uncharacterized protein</fullName>
    </submittedName>
</protein>
<feature type="non-terminal residue" evidence="1">
    <location>
        <position position="37"/>
    </location>
</feature>
<sequence>MILSVGIQLLVTKVQWFNEIFHTAAAPVIYVLPTLGF</sequence>
<reference evidence="1" key="1">
    <citation type="submission" date="2021-02" db="EMBL/GenBank/DDBJ databases">
        <authorList>
            <person name="Nowell W R."/>
        </authorList>
    </citation>
    <scope>NUCLEOTIDE SEQUENCE</scope>
</reference>
<dbReference type="AlphaFoldDB" id="A0A8S2WYT9"/>